<proteinExistence type="predicted"/>
<dbReference type="PROSITE" id="PS51257">
    <property type="entry name" value="PROKAR_LIPOPROTEIN"/>
    <property type="match status" value="1"/>
</dbReference>
<accession>A0ABS4BPR9</accession>
<comment type="caution">
    <text evidence="1">The sequence shown here is derived from an EMBL/GenBank/DDBJ whole genome shotgun (WGS) entry which is preliminary data.</text>
</comment>
<keyword evidence="2" id="KW-1185">Reference proteome</keyword>
<protein>
    <submittedName>
        <fullName evidence="1">Glycine zipper family protein</fullName>
    </submittedName>
</protein>
<dbReference type="RefSeq" id="WP_209652174.1">
    <property type="nucleotide sequence ID" value="NZ_JAGJCB010000002.1"/>
</dbReference>
<name>A0ABS4BPR9_9FLAO</name>
<evidence type="ECO:0000313" key="2">
    <source>
        <dbReference type="Proteomes" id="UP000670776"/>
    </source>
</evidence>
<gene>
    <name evidence="1" type="ORF">J8H85_01980</name>
</gene>
<evidence type="ECO:0000313" key="1">
    <source>
        <dbReference type="EMBL" id="MBP0902585.1"/>
    </source>
</evidence>
<dbReference type="EMBL" id="JAGJCB010000002">
    <property type="protein sequence ID" value="MBP0902585.1"/>
    <property type="molecule type" value="Genomic_DNA"/>
</dbReference>
<reference evidence="1 2" key="1">
    <citation type="submission" date="2021-04" db="EMBL/GenBank/DDBJ databases">
        <title>Mariniflexile gromovii gen. nov., sp. nov., a gliding bacterium isolated from the sea urchin Strongylocentrotus intermedius.</title>
        <authorList>
            <person name="Ko S."/>
            <person name="Le V."/>
            <person name="Ahn C.-Y."/>
            <person name="Oh H.-M."/>
        </authorList>
    </citation>
    <scope>NUCLEOTIDE SEQUENCE [LARGE SCALE GENOMIC DNA]</scope>
    <source>
        <strain evidence="1 2">KCTC 12570</strain>
    </source>
</reference>
<organism evidence="1 2">
    <name type="scientific">Mariniflexile gromovii</name>
    <dbReference type="NCBI Taxonomy" id="362523"/>
    <lineage>
        <taxon>Bacteria</taxon>
        <taxon>Pseudomonadati</taxon>
        <taxon>Bacteroidota</taxon>
        <taxon>Flavobacteriia</taxon>
        <taxon>Flavobacteriales</taxon>
        <taxon>Flavobacteriaceae</taxon>
        <taxon>Mariniflexile</taxon>
    </lineage>
</organism>
<dbReference type="Proteomes" id="UP000670776">
    <property type="component" value="Unassembled WGS sequence"/>
</dbReference>
<sequence length="298" mass="32042">MKKMSFLLSVLLLVACNDNDIIEKSEDANSLDYADLNVELSAYANSLKNSFDSEESTMELFNKFTIVKSTSQNLSKNIKNAKIDDNPDASVNVAEIYIEFPPHYTEFSNTITLDFYNDMVNAYDYEVINVINAYQNRLDNEMFLISIDEKEQFQIILNASYYALDVLEALYAESSSKFSKNSFSAKGGGFGDCFKKTVGKSVGRGIAGGAISGAISGGTGGGLLGSFFGPAGTAAGSVRGAVMGAAYGAITGAVGGVLWAAADCLAQVKRDFITLDEYGVIRELGIDPDLQIELILTP</sequence>